<dbReference type="AlphaFoldDB" id="A0A9N9HG02"/>
<reference evidence="1" key="1">
    <citation type="submission" date="2021-06" db="EMBL/GenBank/DDBJ databases">
        <authorList>
            <person name="Kallberg Y."/>
            <person name="Tangrot J."/>
            <person name="Rosling A."/>
        </authorList>
    </citation>
    <scope>NUCLEOTIDE SEQUENCE</scope>
    <source>
        <strain evidence="1">FL130A</strain>
    </source>
</reference>
<sequence>MVCLGKQQRKLYDAMPIESQIFGKTDGYLTLVRRFLICSQRM</sequence>
<dbReference type="EMBL" id="CAJVPS010015736">
    <property type="protein sequence ID" value="CAG8687361.1"/>
    <property type="molecule type" value="Genomic_DNA"/>
</dbReference>
<gene>
    <name evidence="1" type="ORF">ALEPTO_LOCUS11086</name>
</gene>
<protein>
    <submittedName>
        <fullName evidence="1">3020_t:CDS:1</fullName>
    </submittedName>
</protein>
<evidence type="ECO:0000313" key="2">
    <source>
        <dbReference type="Proteomes" id="UP000789508"/>
    </source>
</evidence>
<evidence type="ECO:0000313" key="1">
    <source>
        <dbReference type="EMBL" id="CAG8687361.1"/>
    </source>
</evidence>
<name>A0A9N9HG02_9GLOM</name>
<feature type="non-terminal residue" evidence="1">
    <location>
        <position position="42"/>
    </location>
</feature>
<proteinExistence type="predicted"/>
<organism evidence="1 2">
    <name type="scientific">Ambispora leptoticha</name>
    <dbReference type="NCBI Taxonomy" id="144679"/>
    <lineage>
        <taxon>Eukaryota</taxon>
        <taxon>Fungi</taxon>
        <taxon>Fungi incertae sedis</taxon>
        <taxon>Mucoromycota</taxon>
        <taxon>Glomeromycotina</taxon>
        <taxon>Glomeromycetes</taxon>
        <taxon>Archaeosporales</taxon>
        <taxon>Ambisporaceae</taxon>
        <taxon>Ambispora</taxon>
    </lineage>
</organism>
<keyword evidence="2" id="KW-1185">Reference proteome</keyword>
<comment type="caution">
    <text evidence="1">The sequence shown here is derived from an EMBL/GenBank/DDBJ whole genome shotgun (WGS) entry which is preliminary data.</text>
</comment>
<dbReference type="Proteomes" id="UP000789508">
    <property type="component" value="Unassembled WGS sequence"/>
</dbReference>
<accession>A0A9N9HG02</accession>